<dbReference type="STRING" id="37546.A0A1B0FBB4"/>
<feature type="region of interest" description="Disordered" evidence="1">
    <location>
        <begin position="13"/>
        <end position="72"/>
    </location>
</feature>
<dbReference type="AlphaFoldDB" id="A0A1B0FBB4"/>
<feature type="compositionally biased region" description="Basic and acidic residues" evidence="1">
    <location>
        <begin position="455"/>
        <end position="469"/>
    </location>
</feature>
<feature type="compositionally biased region" description="Polar residues" evidence="1">
    <location>
        <begin position="372"/>
        <end position="381"/>
    </location>
</feature>
<feature type="region of interest" description="Disordered" evidence="1">
    <location>
        <begin position="196"/>
        <end position="230"/>
    </location>
</feature>
<feature type="region of interest" description="Disordered" evidence="1">
    <location>
        <begin position="398"/>
        <end position="504"/>
    </location>
</feature>
<dbReference type="EMBL" id="CCAG010005996">
    <property type="status" value="NOT_ANNOTATED_CDS"/>
    <property type="molecule type" value="Genomic_DNA"/>
</dbReference>
<keyword evidence="3" id="KW-1185">Reference proteome</keyword>
<feature type="compositionally biased region" description="Polar residues" evidence="1">
    <location>
        <begin position="123"/>
        <end position="133"/>
    </location>
</feature>
<evidence type="ECO:0000313" key="2">
    <source>
        <dbReference type="EnsemblMetazoa" id="GMOY000829-PA"/>
    </source>
</evidence>
<feature type="compositionally biased region" description="Basic and acidic residues" evidence="1">
    <location>
        <begin position="204"/>
        <end position="223"/>
    </location>
</feature>
<feature type="compositionally biased region" description="Basic and acidic residues" evidence="1">
    <location>
        <begin position="477"/>
        <end position="495"/>
    </location>
</feature>
<feature type="compositionally biased region" description="Basic and acidic residues" evidence="1">
    <location>
        <begin position="137"/>
        <end position="157"/>
    </location>
</feature>
<name>A0A1B0FBB4_GLOMM</name>
<evidence type="ECO:0000313" key="3">
    <source>
        <dbReference type="Proteomes" id="UP000092444"/>
    </source>
</evidence>
<dbReference type="Proteomes" id="UP000092444">
    <property type="component" value="Unassembled WGS sequence"/>
</dbReference>
<reference evidence="2" key="1">
    <citation type="submission" date="2020-05" db="UniProtKB">
        <authorList>
            <consortium name="EnsemblMetazoa"/>
        </authorList>
    </citation>
    <scope>IDENTIFICATION</scope>
    <source>
        <strain evidence="2">Yale</strain>
    </source>
</reference>
<protein>
    <submittedName>
        <fullName evidence="2">Uncharacterized protein</fullName>
    </submittedName>
</protein>
<feature type="compositionally biased region" description="Basic and acidic residues" evidence="1">
    <location>
        <begin position="264"/>
        <end position="273"/>
    </location>
</feature>
<dbReference type="EnsemblMetazoa" id="GMOY000829-RA">
    <property type="protein sequence ID" value="GMOY000829-PA"/>
    <property type="gene ID" value="GMOY000829"/>
</dbReference>
<proteinExistence type="predicted"/>
<feature type="region of interest" description="Disordered" evidence="1">
    <location>
        <begin position="85"/>
        <end position="169"/>
    </location>
</feature>
<evidence type="ECO:0000256" key="1">
    <source>
        <dbReference type="SAM" id="MobiDB-lite"/>
    </source>
</evidence>
<feature type="compositionally biased region" description="Basic and acidic residues" evidence="1">
    <location>
        <begin position="99"/>
        <end position="108"/>
    </location>
</feature>
<sequence>MILKLIRRSQLSSENFKSFENKQTPTTSSSFLTETNPPMQNPETKKTSQKNTANPNESGAAKAPEFNKTSKTSCKPTVELAFEADKTFSGNSSLSAKSAAEKVSETEKASATIPSLAVETPEINKTVQASSVLSPELSKENHSPADSEPNTNKKSETTSEYLKPGIKRPRISEISKMSYIESKMNPSLGIKFLEEKSSSSLDLKTGKSEDNESKGTKEKKTSIETDVDNLEDMRPSTTIYILATPETEKIIKEDTSKIIAKSNEGVRHEKDASIEGIKSSQGEVKSSEKKSKLKKTPFSKLKVDDFIDKKLSLRSTTEAEVEKKLKSKLVTPPNQLHQNAAPIEGQSSTTEMQAFRTGTWEGQTPKLEAEDTSPTSATASFKQKADLVPNADAIKLEAYLPPEATSVDTPKKPAPPTRLKDERFAAGETTITSDSEHDIGYTGGSQKKTFQARKLSHDTIDKPEKDKKDKKDKKKTKGSDTEEKVETGNTTKDEENLYNGDEGF</sequence>
<feature type="compositionally biased region" description="Polar residues" evidence="1">
    <location>
        <begin position="13"/>
        <end position="42"/>
    </location>
</feature>
<feature type="region of interest" description="Disordered" evidence="1">
    <location>
        <begin position="259"/>
        <end position="294"/>
    </location>
</feature>
<feature type="region of interest" description="Disordered" evidence="1">
    <location>
        <begin position="315"/>
        <end position="384"/>
    </location>
</feature>
<accession>A0A1B0FBB4</accession>
<organism evidence="2 3">
    <name type="scientific">Glossina morsitans morsitans</name>
    <name type="common">Savannah tsetse fly</name>
    <dbReference type="NCBI Taxonomy" id="37546"/>
    <lineage>
        <taxon>Eukaryota</taxon>
        <taxon>Metazoa</taxon>
        <taxon>Ecdysozoa</taxon>
        <taxon>Arthropoda</taxon>
        <taxon>Hexapoda</taxon>
        <taxon>Insecta</taxon>
        <taxon>Pterygota</taxon>
        <taxon>Neoptera</taxon>
        <taxon>Endopterygota</taxon>
        <taxon>Diptera</taxon>
        <taxon>Brachycera</taxon>
        <taxon>Muscomorpha</taxon>
        <taxon>Hippoboscoidea</taxon>
        <taxon>Glossinidae</taxon>
        <taxon>Glossina</taxon>
    </lineage>
</organism>